<evidence type="ECO:0000313" key="2">
    <source>
        <dbReference type="Proteomes" id="UP000028582"/>
    </source>
</evidence>
<sequence length="245" mass="26869">MSAFSEYRSPRSTSGAVQRRVPTPLVMVSSKLVSRLSPKSLTLAWRSSVKSTLSDLRSRCNTMGDSECKYTRALEISAAMGNLSSFQVRYLLSCCARKCARSPSATYSETMHKSGKVRHERPTKRTIFGWSKKAAMRISFVKSTSALSSLSPRRAEAFIAEERLLFAAAELATAAATVHLMATCCPSYSPRQTSPFGPLDIFSRYTTPAKAIRFSISSWSSQKAASSGDRIRKLSLIASICMAFS</sequence>
<accession>A0A080Z0S7</accession>
<protein>
    <submittedName>
        <fullName evidence="1">Uncharacterized protein</fullName>
    </submittedName>
</protein>
<name>A0A080Z0S7_PHYNI</name>
<dbReference type="AlphaFoldDB" id="A0A080Z0S7"/>
<gene>
    <name evidence="1" type="ORF">F444_21523</name>
</gene>
<reference evidence="1 2" key="1">
    <citation type="submission" date="2013-11" db="EMBL/GenBank/DDBJ databases">
        <title>The Genome Sequence of Phytophthora parasitica P1976.</title>
        <authorList>
            <consortium name="The Broad Institute Genomics Platform"/>
            <person name="Russ C."/>
            <person name="Tyler B."/>
            <person name="Panabieres F."/>
            <person name="Shan W."/>
            <person name="Tripathy S."/>
            <person name="Grunwald N."/>
            <person name="Machado M."/>
            <person name="Johnson C.S."/>
            <person name="Walker B."/>
            <person name="Young S."/>
            <person name="Zeng Q."/>
            <person name="Gargeya S."/>
            <person name="Fitzgerald M."/>
            <person name="Haas B."/>
            <person name="Abouelleil A."/>
            <person name="Allen A.W."/>
            <person name="Alvarado L."/>
            <person name="Arachchi H.M."/>
            <person name="Berlin A.M."/>
            <person name="Chapman S.B."/>
            <person name="Gainer-Dewar J."/>
            <person name="Goldberg J."/>
            <person name="Griggs A."/>
            <person name="Gujja S."/>
            <person name="Hansen M."/>
            <person name="Howarth C."/>
            <person name="Imamovic A."/>
            <person name="Ireland A."/>
            <person name="Larimer J."/>
            <person name="McCowan C."/>
            <person name="Murphy C."/>
            <person name="Pearson M."/>
            <person name="Poon T.W."/>
            <person name="Priest M."/>
            <person name="Roberts A."/>
            <person name="Saif S."/>
            <person name="Shea T."/>
            <person name="Sisk P."/>
            <person name="Sykes S."/>
            <person name="Wortman J."/>
            <person name="Nusbaum C."/>
            <person name="Birren B."/>
        </authorList>
    </citation>
    <scope>NUCLEOTIDE SEQUENCE [LARGE SCALE GENOMIC DNA]</scope>
    <source>
        <strain evidence="1 2">P1976</strain>
    </source>
</reference>
<organism evidence="1 2">
    <name type="scientific">Phytophthora nicotianae P1976</name>
    <dbReference type="NCBI Taxonomy" id="1317066"/>
    <lineage>
        <taxon>Eukaryota</taxon>
        <taxon>Sar</taxon>
        <taxon>Stramenopiles</taxon>
        <taxon>Oomycota</taxon>
        <taxon>Peronosporomycetes</taxon>
        <taxon>Peronosporales</taxon>
        <taxon>Peronosporaceae</taxon>
        <taxon>Phytophthora</taxon>
    </lineage>
</organism>
<evidence type="ECO:0000313" key="1">
    <source>
        <dbReference type="EMBL" id="ETO60238.1"/>
    </source>
</evidence>
<comment type="caution">
    <text evidence="1">The sequence shown here is derived from an EMBL/GenBank/DDBJ whole genome shotgun (WGS) entry which is preliminary data.</text>
</comment>
<dbReference type="Proteomes" id="UP000028582">
    <property type="component" value="Unassembled WGS sequence"/>
</dbReference>
<dbReference type="EMBL" id="ANJA01003965">
    <property type="protein sequence ID" value="ETO60238.1"/>
    <property type="molecule type" value="Genomic_DNA"/>
</dbReference>
<proteinExistence type="predicted"/>